<proteinExistence type="predicted"/>
<evidence type="ECO:0000313" key="2">
    <source>
        <dbReference type="Proteomes" id="UP000549134"/>
    </source>
</evidence>
<dbReference type="GeneID" id="55847342"/>
<name>A0A7Y8DUT7_PSETO</name>
<accession>A0A7Y8DUT7</accession>
<reference evidence="1 2" key="1">
    <citation type="submission" date="2020-04" db="EMBL/GenBank/DDBJ databases">
        <title>Molecular characterization of pseudomonads from Agaricus bisporus reveal novel blotch 2 pathogens in Western Europe.</title>
        <authorList>
            <person name="Taparia T."/>
            <person name="Krijger M."/>
            <person name="Haynes E."/>
            <person name="Elpinstone J.G."/>
            <person name="Noble R."/>
            <person name="Van Der Wolf J."/>
        </authorList>
    </citation>
    <scope>NUCLEOTIDE SEQUENCE [LARGE SCALE GENOMIC DNA]</scope>
    <source>
        <strain evidence="1 2">IPO3746</strain>
    </source>
</reference>
<dbReference type="EMBL" id="JACAQK010000027">
    <property type="protein sequence ID" value="NWD39664.1"/>
    <property type="molecule type" value="Genomic_DNA"/>
</dbReference>
<sequence>MTITADGCEPANGATLEKHSVQRIGAMKGKLFIPDGFDHPLPGDMLSTFEGMQYIAGRYLASD</sequence>
<dbReference type="Proteomes" id="UP000549134">
    <property type="component" value="Unassembled WGS sequence"/>
</dbReference>
<gene>
    <name evidence="1" type="ORF">HX787_27780</name>
</gene>
<evidence type="ECO:0000313" key="1">
    <source>
        <dbReference type="EMBL" id="NWD39664.1"/>
    </source>
</evidence>
<organism evidence="1 2">
    <name type="scientific">Pseudomonas tolaasii</name>
    <dbReference type="NCBI Taxonomy" id="29442"/>
    <lineage>
        <taxon>Bacteria</taxon>
        <taxon>Pseudomonadati</taxon>
        <taxon>Pseudomonadota</taxon>
        <taxon>Gammaproteobacteria</taxon>
        <taxon>Pseudomonadales</taxon>
        <taxon>Pseudomonadaceae</taxon>
        <taxon>Pseudomonas</taxon>
    </lineage>
</organism>
<dbReference type="AlphaFoldDB" id="A0A7Y8DUT7"/>
<dbReference type="RefSeq" id="WP_042918823.1">
    <property type="nucleotide sequence ID" value="NZ_CP020369.1"/>
</dbReference>
<comment type="caution">
    <text evidence="1">The sequence shown here is derived from an EMBL/GenBank/DDBJ whole genome shotgun (WGS) entry which is preliminary data.</text>
</comment>
<protein>
    <submittedName>
        <fullName evidence="1">Uncharacterized protein</fullName>
    </submittedName>
</protein>